<feature type="non-terminal residue" evidence="3">
    <location>
        <position position="1"/>
    </location>
</feature>
<keyword evidence="1" id="KW-1133">Transmembrane helix</keyword>
<keyword evidence="1" id="KW-0812">Transmembrane</keyword>
<evidence type="ECO:0000313" key="3">
    <source>
        <dbReference type="EMBL" id="EJX49871.1"/>
    </source>
</evidence>
<keyword evidence="1" id="KW-0472">Membrane</keyword>
<dbReference type="InterPro" id="IPR041502">
    <property type="entry name" value="SUa-2TM"/>
</dbReference>
<organism evidence="3 4">
    <name type="scientific">Enterococcus faecium R496</name>
    <dbReference type="NCBI Taxonomy" id="1134836"/>
    <lineage>
        <taxon>Bacteria</taxon>
        <taxon>Bacillati</taxon>
        <taxon>Bacillota</taxon>
        <taxon>Bacilli</taxon>
        <taxon>Lactobacillales</taxon>
        <taxon>Enterococcaceae</taxon>
        <taxon>Enterococcus</taxon>
    </lineage>
</organism>
<evidence type="ECO:0000313" key="4">
    <source>
        <dbReference type="Proteomes" id="UP000006402"/>
    </source>
</evidence>
<evidence type="ECO:0000256" key="1">
    <source>
        <dbReference type="SAM" id="Phobius"/>
    </source>
</evidence>
<protein>
    <recommendedName>
        <fullName evidence="2">SMODS/Ubiquitin system-associated 2TM effector domain-containing protein</fullName>
    </recommendedName>
</protein>
<comment type="caution">
    <text evidence="3">The sequence shown here is derived from an EMBL/GenBank/DDBJ whole genome shotgun (WGS) entry which is preliminary data.</text>
</comment>
<dbReference type="EMBL" id="AMAH01000189">
    <property type="protein sequence ID" value="EJX49871.1"/>
    <property type="molecule type" value="Genomic_DNA"/>
</dbReference>
<accession>A0AAV3GT82</accession>
<dbReference type="Proteomes" id="UP000006402">
    <property type="component" value="Unassembled WGS sequence"/>
</dbReference>
<dbReference type="Pfam" id="PF18179">
    <property type="entry name" value="SUa-2TM"/>
    <property type="match status" value="1"/>
</dbReference>
<proteinExistence type="predicted"/>
<dbReference type="AlphaFoldDB" id="A0AAV3GT82"/>
<feature type="domain" description="SMODS/Ubiquitin system-associated 2TM effector" evidence="2">
    <location>
        <begin position="11"/>
        <end position="217"/>
    </location>
</feature>
<reference evidence="3 4" key="1">
    <citation type="submission" date="2012-04" db="EMBL/GenBank/DDBJ databases">
        <authorList>
            <person name="Weinstock G."/>
            <person name="Sodergren E."/>
            <person name="Lobos E.A."/>
            <person name="Fulton L."/>
            <person name="Fulton R."/>
            <person name="Courtney L."/>
            <person name="Fronick C."/>
            <person name="O'Laughlin M."/>
            <person name="Godfrey J."/>
            <person name="Wilson R.M."/>
            <person name="Miner T."/>
            <person name="Farmer C."/>
            <person name="Delehaunty K."/>
            <person name="Cordes M."/>
            <person name="Minx P."/>
            <person name="Tomlinson C."/>
            <person name="Chen J."/>
            <person name="Wollam A."/>
            <person name="Pepin K.H."/>
            <person name="Bhonagiri V."/>
            <person name="Zhang X."/>
            <person name="Suruliraj S."/>
            <person name="Warren W."/>
            <person name="Mitreva M."/>
            <person name="Mardis E.R."/>
            <person name="Wilson R.K."/>
        </authorList>
    </citation>
    <scope>NUCLEOTIDE SEQUENCE [LARGE SCALE GENOMIC DNA]</scope>
    <source>
        <strain evidence="3 4">R496</strain>
    </source>
</reference>
<gene>
    <name evidence="3" type="ORF">HMPREF1378_02489</name>
</gene>
<sequence length="219" mass="25477">CQRIKAMNYSGLLNFFKKRNSGKVFNSNGNVYYNYFYFVFWVAATLLGYDKIQIAGIPIHMQYKLVLSGIFSEVLPDIYDDHYDSDGTCKVSIEKENFDDIDGYDSVNLLIIDTYDIKMSELSMENQTYPTIIVRGNSIDGVRKVNRSLILEIKKTMDEIQKSDFKKVFVASTSNPKNSINIINSSFRFFGRSRRFKLYVLQKDYASNGKYSKKYRIFI</sequence>
<name>A0AAV3GT82_ENTFC</name>
<evidence type="ECO:0000259" key="2">
    <source>
        <dbReference type="Pfam" id="PF18179"/>
    </source>
</evidence>
<feature type="transmembrane region" description="Helical" evidence="1">
    <location>
        <begin position="32"/>
        <end position="49"/>
    </location>
</feature>
<dbReference type="RefSeq" id="WP_002349229.1">
    <property type="nucleotide sequence ID" value="NZ_JH808660.1"/>
</dbReference>